<sequence length="397" mass="44773">MAANINGGGSFPTILCQIISHSLVINKFILTDLCMWTALHCPYTEDVDESWIAELIFKPGEPRIRLLQWLLSTFDSKLDEELDPQYASMESKMDSRIQRLLFVTSTLGLCRYDDVDLIRGVTSASKQAAFMDHLIDIVLITASAEDPHSKALLSPGIVSDASPLDEQFNQSCLYMDSLARQENLDLVYNPRLDLLPPDIQRQVEKSWSDKGHDKNKPPKLELAAIADSAIELAKSLERQRELLQELKNNFDYQEADESRTEKVCKTLSLVLSELSQLVTGFSYCYENEMSHWCNKMPPTLTQLGPAFKRVHNLLQQFVQLLQSLKSIRNCYTNLSREASQQIPNLISKDDRLSVLASAGEAALESFQECLGVLDDSMQRRDADISSSSTLHSSFLKM</sequence>
<evidence type="ECO:0008006" key="4">
    <source>
        <dbReference type="Google" id="ProtNLM"/>
    </source>
</evidence>
<comment type="caution">
    <text evidence="2">The sequence shown here is derived from an EMBL/GenBank/DDBJ whole genome shotgun (WGS) entry which is preliminary data.</text>
</comment>
<dbReference type="AlphaFoldDB" id="A0ABD3UXK2"/>
<evidence type="ECO:0000313" key="3">
    <source>
        <dbReference type="Proteomes" id="UP001634394"/>
    </source>
</evidence>
<keyword evidence="1" id="KW-0175">Coiled coil</keyword>
<organism evidence="2 3">
    <name type="scientific">Sinanodonta woodiana</name>
    <name type="common">Chinese pond mussel</name>
    <name type="synonym">Anodonta woodiana</name>
    <dbReference type="NCBI Taxonomy" id="1069815"/>
    <lineage>
        <taxon>Eukaryota</taxon>
        <taxon>Metazoa</taxon>
        <taxon>Spiralia</taxon>
        <taxon>Lophotrochozoa</taxon>
        <taxon>Mollusca</taxon>
        <taxon>Bivalvia</taxon>
        <taxon>Autobranchia</taxon>
        <taxon>Heteroconchia</taxon>
        <taxon>Palaeoheterodonta</taxon>
        <taxon>Unionida</taxon>
        <taxon>Unionoidea</taxon>
        <taxon>Unionidae</taxon>
        <taxon>Unioninae</taxon>
        <taxon>Sinanodonta</taxon>
    </lineage>
</organism>
<dbReference type="InterPro" id="IPR010604">
    <property type="entry name" value="Plant_AUG7"/>
</dbReference>
<evidence type="ECO:0000313" key="2">
    <source>
        <dbReference type="EMBL" id="KAL3853253.1"/>
    </source>
</evidence>
<dbReference type="InterPro" id="IPR029711">
    <property type="entry name" value="Haus7-like"/>
</dbReference>
<keyword evidence="3" id="KW-1185">Reference proteome</keyword>
<gene>
    <name evidence="2" type="ORF">ACJMK2_016809</name>
</gene>
<protein>
    <recommendedName>
        <fullName evidence="4">HAUS augmin-like complex subunit 7</fullName>
    </recommendedName>
</protein>
<evidence type="ECO:0000256" key="1">
    <source>
        <dbReference type="SAM" id="Coils"/>
    </source>
</evidence>
<dbReference type="PANTHER" id="PTHR14352:SF2">
    <property type="entry name" value="HAUS AUGMIN-LIKE COMPLEX SUBUNIT 7"/>
    <property type="match status" value="1"/>
</dbReference>
<dbReference type="PANTHER" id="PTHR14352">
    <property type="entry name" value="HAUS AUGMIN-LIKE COMPLEX SUBUNIT 7"/>
    <property type="match status" value="1"/>
</dbReference>
<name>A0ABD3UXK2_SINWO</name>
<dbReference type="Proteomes" id="UP001634394">
    <property type="component" value="Unassembled WGS sequence"/>
</dbReference>
<dbReference type="EMBL" id="JBJQND010000015">
    <property type="protein sequence ID" value="KAL3853253.1"/>
    <property type="molecule type" value="Genomic_DNA"/>
</dbReference>
<proteinExistence type="predicted"/>
<feature type="coiled-coil region" evidence="1">
    <location>
        <begin position="226"/>
        <end position="256"/>
    </location>
</feature>
<accession>A0ABD3UXK2</accession>
<dbReference type="Pfam" id="PF06694">
    <property type="entry name" value="Plant_NMP1"/>
    <property type="match status" value="1"/>
</dbReference>
<reference evidence="2 3" key="1">
    <citation type="submission" date="2024-11" db="EMBL/GenBank/DDBJ databases">
        <title>Chromosome-level genome assembly of the freshwater bivalve Anodonta woodiana.</title>
        <authorList>
            <person name="Chen X."/>
        </authorList>
    </citation>
    <scope>NUCLEOTIDE SEQUENCE [LARGE SCALE GENOMIC DNA]</scope>
    <source>
        <strain evidence="2">MN2024</strain>
        <tissue evidence="2">Gills</tissue>
    </source>
</reference>